<evidence type="ECO:0000313" key="2">
    <source>
        <dbReference type="Proteomes" id="UP000664781"/>
    </source>
</evidence>
<dbReference type="RefSeq" id="WP_207248832.1">
    <property type="nucleotide sequence ID" value="NZ_JAFMOF010000007.1"/>
</dbReference>
<name>A0A939JQB3_9ACTN</name>
<evidence type="ECO:0000313" key="1">
    <source>
        <dbReference type="EMBL" id="MBO0657251.1"/>
    </source>
</evidence>
<dbReference type="EMBL" id="JAFMOF010000007">
    <property type="protein sequence ID" value="MBO0657251.1"/>
    <property type="molecule type" value="Genomic_DNA"/>
</dbReference>
<sequence>MDEYLWHTCDILADLVEGRLDRRPLIASTARLGYGDRVLAVGPGQRVSWRALGDGSYVHEGGFAVGSPAFVLASMAATALTNSSRRNQAWRNAQPRWVVDGTSEITISVQGMFSAHPTSALGFYWQSDGWREIDLVGPDVFQTSFVDTRGQYSTVRIHTPWASLIFALVARASFPAHPRLLGRSWLPPDFEERCARMGRPCRPAAKLMLNDGGT</sequence>
<keyword evidence="2" id="KW-1185">Reference proteome</keyword>
<comment type="caution">
    <text evidence="1">The sequence shown here is derived from an EMBL/GenBank/DDBJ whole genome shotgun (WGS) entry which is preliminary data.</text>
</comment>
<dbReference type="Proteomes" id="UP000664781">
    <property type="component" value="Unassembled WGS sequence"/>
</dbReference>
<gene>
    <name evidence="1" type="ORF">J1792_32425</name>
</gene>
<proteinExistence type="predicted"/>
<accession>A0A939JQB3</accession>
<protein>
    <submittedName>
        <fullName evidence="1">Uncharacterized protein</fullName>
    </submittedName>
</protein>
<dbReference type="AlphaFoldDB" id="A0A939JQB3"/>
<organism evidence="1 2">
    <name type="scientific">Streptomyces triculaminicus</name>
    <dbReference type="NCBI Taxonomy" id="2816232"/>
    <lineage>
        <taxon>Bacteria</taxon>
        <taxon>Bacillati</taxon>
        <taxon>Actinomycetota</taxon>
        <taxon>Actinomycetes</taxon>
        <taxon>Kitasatosporales</taxon>
        <taxon>Streptomycetaceae</taxon>
        <taxon>Streptomyces</taxon>
    </lineage>
</organism>
<reference evidence="1" key="1">
    <citation type="submission" date="2021-03" db="EMBL/GenBank/DDBJ databases">
        <title>Streptomyces strains.</title>
        <authorList>
            <person name="Lund M.B."/>
            <person name="Toerring T."/>
        </authorList>
    </citation>
    <scope>NUCLEOTIDE SEQUENCE</scope>
    <source>
        <strain evidence="1">JCM 4242</strain>
    </source>
</reference>